<evidence type="ECO:0000256" key="4">
    <source>
        <dbReference type="ARBA" id="ARBA00022475"/>
    </source>
</evidence>
<feature type="domain" description="TonB C-terminal" evidence="12">
    <location>
        <begin position="140"/>
        <end position="226"/>
    </location>
</feature>
<keyword evidence="8" id="KW-1133">Transmembrane helix</keyword>
<dbReference type="InterPro" id="IPR051045">
    <property type="entry name" value="TonB-dependent_transducer"/>
</dbReference>
<evidence type="ECO:0000313" key="13">
    <source>
        <dbReference type="EMBL" id="MBK0392962.1"/>
    </source>
</evidence>
<evidence type="ECO:0000259" key="12">
    <source>
        <dbReference type="PROSITE" id="PS52015"/>
    </source>
</evidence>
<dbReference type="Pfam" id="PF03544">
    <property type="entry name" value="TonB_C"/>
    <property type="match status" value="1"/>
</dbReference>
<proteinExistence type="inferred from homology"/>
<gene>
    <name evidence="13" type="ORF">I8E28_10185</name>
</gene>
<dbReference type="PANTHER" id="PTHR33446:SF2">
    <property type="entry name" value="PROTEIN TONB"/>
    <property type="match status" value="1"/>
</dbReference>
<dbReference type="InterPro" id="IPR006260">
    <property type="entry name" value="TonB/TolA_C"/>
</dbReference>
<evidence type="ECO:0000313" key="14">
    <source>
        <dbReference type="Proteomes" id="UP000617041"/>
    </source>
</evidence>
<dbReference type="Proteomes" id="UP000617041">
    <property type="component" value="Unassembled WGS sequence"/>
</dbReference>
<keyword evidence="4" id="KW-1003">Cell membrane</keyword>
<keyword evidence="11" id="KW-0732">Signal</keyword>
<dbReference type="GO" id="GO:0015031">
    <property type="term" value="P:protein transport"/>
    <property type="evidence" value="ECO:0007669"/>
    <property type="project" value="UniProtKB-KW"/>
</dbReference>
<evidence type="ECO:0000256" key="5">
    <source>
        <dbReference type="ARBA" id="ARBA00022519"/>
    </source>
</evidence>
<comment type="subcellular location">
    <subcellularLocation>
        <location evidence="1">Cell inner membrane</location>
        <topology evidence="1">Single-pass membrane protein</topology>
        <orientation evidence="1">Periplasmic side</orientation>
    </subcellularLocation>
</comment>
<evidence type="ECO:0000256" key="9">
    <source>
        <dbReference type="ARBA" id="ARBA00023136"/>
    </source>
</evidence>
<feature type="region of interest" description="Disordered" evidence="10">
    <location>
        <begin position="101"/>
        <end position="142"/>
    </location>
</feature>
<feature type="region of interest" description="Disordered" evidence="10">
    <location>
        <begin position="56"/>
        <end position="82"/>
    </location>
</feature>
<dbReference type="RefSeq" id="WP_200787893.1">
    <property type="nucleotide sequence ID" value="NZ_JAEDAO010000001.1"/>
</dbReference>
<feature type="signal peptide" evidence="11">
    <location>
        <begin position="1"/>
        <end position="29"/>
    </location>
</feature>
<protein>
    <submittedName>
        <fullName evidence="13">TonB family protein</fullName>
    </submittedName>
</protein>
<evidence type="ECO:0000256" key="8">
    <source>
        <dbReference type="ARBA" id="ARBA00022989"/>
    </source>
</evidence>
<dbReference type="PANTHER" id="PTHR33446">
    <property type="entry name" value="PROTEIN TONB-RELATED"/>
    <property type="match status" value="1"/>
</dbReference>
<keyword evidence="3" id="KW-0813">Transport</keyword>
<evidence type="ECO:0000256" key="10">
    <source>
        <dbReference type="SAM" id="MobiDB-lite"/>
    </source>
</evidence>
<accession>A0A934URX1</accession>
<reference evidence="13" key="1">
    <citation type="submission" date="2020-12" db="EMBL/GenBank/DDBJ databases">
        <title>Ramlibacter sp. nov., isolated from a freshwater alga, Cryptomonas.</title>
        <authorList>
            <person name="Kim H.M."/>
            <person name="Jeon C.O."/>
        </authorList>
    </citation>
    <scope>NUCLEOTIDE SEQUENCE</scope>
    <source>
        <strain evidence="13">CrO1</strain>
    </source>
</reference>
<organism evidence="13 14">
    <name type="scientific">Ramlibacter algicola</name>
    <dbReference type="NCBI Taxonomy" id="2795217"/>
    <lineage>
        <taxon>Bacteria</taxon>
        <taxon>Pseudomonadati</taxon>
        <taxon>Pseudomonadota</taxon>
        <taxon>Betaproteobacteria</taxon>
        <taxon>Burkholderiales</taxon>
        <taxon>Comamonadaceae</taxon>
        <taxon>Ramlibacter</taxon>
    </lineage>
</organism>
<evidence type="ECO:0000256" key="11">
    <source>
        <dbReference type="SAM" id="SignalP"/>
    </source>
</evidence>
<dbReference type="SUPFAM" id="SSF74653">
    <property type="entry name" value="TolA/TonB C-terminal domain"/>
    <property type="match status" value="1"/>
</dbReference>
<evidence type="ECO:0000256" key="1">
    <source>
        <dbReference type="ARBA" id="ARBA00004383"/>
    </source>
</evidence>
<dbReference type="GO" id="GO:0055085">
    <property type="term" value="P:transmembrane transport"/>
    <property type="evidence" value="ECO:0007669"/>
    <property type="project" value="InterPro"/>
</dbReference>
<evidence type="ECO:0000256" key="3">
    <source>
        <dbReference type="ARBA" id="ARBA00022448"/>
    </source>
</evidence>
<keyword evidence="14" id="KW-1185">Reference proteome</keyword>
<sequence length="226" mass="23152">MSQDVGGLSAWKVCFGAGVLALHAMSAHAQPAGAADGAPSEAARRQALSPFRMILQSADAPRRAVPAPKRAAPEPSPAPAVVGAPAPSLAPVAVTAPPPAPAPVQAAVAPSPAPSEPPKAEQVSVAKPSAPPAPKAPEPPPPIELVPIQQDAPILSAALRREQPQGKVMVAFSVKPDGTTGDVQVVQTSDRRLNSASVHAVSNWRFKPIREAQPVEVELVYGDDDQ</sequence>
<keyword evidence="7" id="KW-0653">Protein transport</keyword>
<feature type="compositionally biased region" description="Pro residues" evidence="10">
    <location>
        <begin position="129"/>
        <end position="142"/>
    </location>
</feature>
<name>A0A934URX1_9BURK</name>
<comment type="caution">
    <text evidence="13">The sequence shown here is derived from an EMBL/GenBank/DDBJ whole genome shotgun (WGS) entry which is preliminary data.</text>
</comment>
<feature type="chain" id="PRO_5038125789" evidence="11">
    <location>
        <begin position="30"/>
        <end position="226"/>
    </location>
</feature>
<keyword evidence="6" id="KW-0812">Transmembrane</keyword>
<dbReference type="GO" id="GO:0031992">
    <property type="term" value="F:energy transducer activity"/>
    <property type="evidence" value="ECO:0007669"/>
    <property type="project" value="TreeGrafter"/>
</dbReference>
<evidence type="ECO:0000256" key="7">
    <source>
        <dbReference type="ARBA" id="ARBA00022927"/>
    </source>
</evidence>
<dbReference type="GO" id="GO:0098797">
    <property type="term" value="C:plasma membrane protein complex"/>
    <property type="evidence" value="ECO:0007669"/>
    <property type="project" value="TreeGrafter"/>
</dbReference>
<evidence type="ECO:0000256" key="2">
    <source>
        <dbReference type="ARBA" id="ARBA00006555"/>
    </source>
</evidence>
<dbReference type="AlphaFoldDB" id="A0A934URX1"/>
<dbReference type="PROSITE" id="PS52015">
    <property type="entry name" value="TONB_CTD"/>
    <property type="match status" value="1"/>
</dbReference>
<dbReference type="InterPro" id="IPR037682">
    <property type="entry name" value="TonB_C"/>
</dbReference>
<dbReference type="Gene3D" id="3.30.2420.10">
    <property type="entry name" value="TonB"/>
    <property type="match status" value="1"/>
</dbReference>
<keyword evidence="5" id="KW-0997">Cell inner membrane</keyword>
<evidence type="ECO:0000256" key="6">
    <source>
        <dbReference type="ARBA" id="ARBA00022692"/>
    </source>
</evidence>
<comment type="similarity">
    <text evidence="2">Belongs to the TonB family.</text>
</comment>
<dbReference type="EMBL" id="JAEDAO010000001">
    <property type="protein sequence ID" value="MBK0392962.1"/>
    <property type="molecule type" value="Genomic_DNA"/>
</dbReference>
<dbReference type="NCBIfam" id="TIGR01352">
    <property type="entry name" value="tonB_Cterm"/>
    <property type="match status" value="1"/>
</dbReference>
<keyword evidence="9" id="KW-0472">Membrane</keyword>